<keyword evidence="4" id="KW-0150">Chloroplast</keyword>
<dbReference type="InterPro" id="IPR001344">
    <property type="entry name" value="Chloro_AB-bd_pln"/>
</dbReference>
<accession>A0A6T7GMQ1</accession>
<feature type="binding site" evidence="7">
    <location>
        <position position="85"/>
    </location>
    <ligand>
        <name>chlorophyll a</name>
        <dbReference type="ChEBI" id="CHEBI:58416"/>
        <label>1</label>
    </ligand>
</feature>
<keyword evidence="7" id="KW-0148">Chlorophyll</keyword>
<evidence type="ECO:0000256" key="1">
    <source>
        <dbReference type="ARBA" id="ARBA00004022"/>
    </source>
</evidence>
<name>A0A6T7GMQ1_9STRA</name>
<feature type="binding site" description="axial binding residue" evidence="7">
    <location>
        <position position="102"/>
    </location>
    <ligand>
        <name>chlorophyll a</name>
        <dbReference type="ChEBI" id="CHEBI:58416"/>
        <label>1</label>
    </ligand>
    <ligandPart>
        <name>Mg</name>
        <dbReference type="ChEBI" id="CHEBI:25107"/>
    </ligandPart>
</feature>
<evidence type="ECO:0000313" key="11">
    <source>
        <dbReference type="EMBL" id="CAD9439215.1"/>
    </source>
</evidence>
<feature type="signal peptide" evidence="8">
    <location>
        <begin position="1"/>
        <end position="17"/>
    </location>
</feature>
<evidence type="ECO:0008006" key="13">
    <source>
        <dbReference type="Google" id="ProtNLM"/>
    </source>
</evidence>
<dbReference type="Gene3D" id="1.10.3460.10">
    <property type="entry name" value="Chlorophyll a/b binding protein domain"/>
    <property type="match status" value="1"/>
</dbReference>
<comment type="subcellular location">
    <subcellularLocation>
        <location evidence="2">Plastid</location>
        <location evidence="2">Chloroplast</location>
    </subcellularLocation>
</comment>
<evidence type="ECO:0000256" key="3">
    <source>
        <dbReference type="ARBA" id="ARBA00005933"/>
    </source>
</evidence>
<reference evidence="9" key="1">
    <citation type="submission" date="2021-01" db="EMBL/GenBank/DDBJ databases">
        <authorList>
            <person name="Corre E."/>
            <person name="Pelletier E."/>
            <person name="Niang G."/>
            <person name="Scheremetjew M."/>
            <person name="Finn R."/>
            <person name="Kale V."/>
            <person name="Holt S."/>
            <person name="Cochrane G."/>
            <person name="Meng A."/>
            <person name="Brown T."/>
            <person name="Cohen L."/>
        </authorList>
    </citation>
    <scope>NUCLEOTIDE SEQUENCE</scope>
    <source>
        <strain evidence="9">RCC1693</strain>
    </source>
</reference>
<proteinExistence type="inferred from homology"/>
<dbReference type="PANTHER" id="PTHR21649">
    <property type="entry name" value="CHLOROPHYLL A/B BINDING PROTEIN"/>
    <property type="match status" value="1"/>
</dbReference>
<keyword evidence="5" id="KW-0602">Photosynthesis</keyword>
<dbReference type="GO" id="GO:0016020">
    <property type="term" value="C:membrane"/>
    <property type="evidence" value="ECO:0007669"/>
    <property type="project" value="InterPro"/>
</dbReference>
<evidence type="ECO:0000256" key="8">
    <source>
        <dbReference type="SAM" id="SignalP"/>
    </source>
</evidence>
<gene>
    <name evidence="9" type="ORF">FPAR1323_LOCUS14316</name>
    <name evidence="10" type="ORF">FPAR1323_LOCUS14317</name>
    <name evidence="11" type="ORF">FPAR1323_LOCUS14318</name>
    <name evidence="12" type="ORF">FPAR1323_LOCUS14319</name>
</gene>
<evidence type="ECO:0000313" key="12">
    <source>
        <dbReference type="EMBL" id="CAD9439219.1"/>
    </source>
</evidence>
<dbReference type="EMBL" id="HBGT01027525">
    <property type="protein sequence ID" value="CAD9439214.1"/>
    <property type="molecule type" value="Transcribed_RNA"/>
</dbReference>
<feature type="chain" id="PRO_5036393678" description="Plastid light harvesting protein" evidence="8">
    <location>
        <begin position="18"/>
        <end position="270"/>
    </location>
</feature>
<keyword evidence="8" id="KW-0732">Signal</keyword>
<keyword evidence="7" id="KW-0157">Chromophore</keyword>
<dbReference type="InterPro" id="IPR022796">
    <property type="entry name" value="Chloroa_b-bind"/>
</dbReference>
<dbReference type="GO" id="GO:0009507">
    <property type="term" value="C:chloroplast"/>
    <property type="evidence" value="ECO:0007669"/>
    <property type="project" value="UniProtKB-SubCell"/>
</dbReference>
<dbReference type="SUPFAM" id="SSF103511">
    <property type="entry name" value="Chlorophyll a-b binding protein"/>
    <property type="match status" value="1"/>
</dbReference>
<evidence type="ECO:0000256" key="5">
    <source>
        <dbReference type="ARBA" id="ARBA00022531"/>
    </source>
</evidence>
<feature type="binding site" evidence="7">
    <location>
        <position position="90"/>
    </location>
    <ligand>
        <name>chlorophyll a</name>
        <dbReference type="ChEBI" id="CHEBI:58416"/>
        <label>1</label>
    </ligand>
</feature>
<protein>
    <recommendedName>
        <fullName evidence="13">Plastid light harvesting protein</fullName>
    </recommendedName>
</protein>
<evidence type="ECO:0000256" key="7">
    <source>
        <dbReference type="PIRSR" id="PIRSR601344-1"/>
    </source>
</evidence>
<evidence type="ECO:0000256" key="4">
    <source>
        <dbReference type="ARBA" id="ARBA00022528"/>
    </source>
</evidence>
<comment type="similarity">
    <text evidence="3">Belongs to the fucoxanthin chlorophyll protein family.</text>
</comment>
<dbReference type="EMBL" id="HBGT01027524">
    <property type="protein sequence ID" value="CAD9439212.1"/>
    <property type="molecule type" value="Transcribed_RNA"/>
</dbReference>
<dbReference type="GO" id="GO:0009765">
    <property type="term" value="P:photosynthesis, light harvesting"/>
    <property type="evidence" value="ECO:0007669"/>
    <property type="project" value="InterPro"/>
</dbReference>
<sequence>MQFSAIVLALTFGSASAFMGTPVAPRAAKASALSMTTQEELAELAESNRDALGAGLGFWDPLGCSKMSFWTLSNEETIGYLRHAEIKHGRVAMAAFLGFCVQSLDAVKGAHSTVPYRGYVENVSPQEQWDNIPVIGKLQILTFVGMLESYGEIPGEVPHYTQPGGIPGYYPPLVGKRPELLFNLYDPFDFFVDDDAESKERGLNVELNNGRAAQLAIMAMLTASKGLIVPPLDAIEGFPKYSGDVMVPFEGQLHVAMPELAAWTEQTLAR</sequence>
<evidence type="ECO:0000256" key="2">
    <source>
        <dbReference type="ARBA" id="ARBA00004229"/>
    </source>
</evidence>
<comment type="function">
    <text evidence="1">The light-harvesting complex (LHC) functions as a light receptor, it captures and delivers excitation energy to photosystems with which it is closely associated. Energy is transferred from the carotenoid and chlorophyll C (or B) to chlorophyll A and the photosynthetic reaction centers where it is used to synthesize ATP and reducing power.</text>
</comment>
<evidence type="ECO:0000313" key="9">
    <source>
        <dbReference type="EMBL" id="CAD9439212.1"/>
    </source>
</evidence>
<dbReference type="GO" id="GO:0016168">
    <property type="term" value="F:chlorophyll binding"/>
    <property type="evidence" value="ECO:0007669"/>
    <property type="project" value="UniProtKB-KW"/>
</dbReference>
<dbReference type="Pfam" id="PF00504">
    <property type="entry name" value="Chloroa_b-bind"/>
    <property type="match status" value="1"/>
</dbReference>
<keyword evidence="6" id="KW-0934">Plastid</keyword>
<organism evidence="9">
    <name type="scientific">Florenciella parvula</name>
    <dbReference type="NCBI Taxonomy" id="236787"/>
    <lineage>
        <taxon>Eukaryota</taxon>
        <taxon>Sar</taxon>
        <taxon>Stramenopiles</taxon>
        <taxon>Ochrophyta</taxon>
        <taxon>Dictyochophyceae</taxon>
        <taxon>Florenciellales</taxon>
        <taxon>Florenciella</taxon>
    </lineage>
</organism>
<evidence type="ECO:0000313" key="10">
    <source>
        <dbReference type="EMBL" id="CAD9439214.1"/>
    </source>
</evidence>
<dbReference type="EMBL" id="HBGT01027526">
    <property type="protein sequence ID" value="CAD9439215.1"/>
    <property type="molecule type" value="Transcribed_RNA"/>
</dbReference>
<dbReference type="AlphaFoldDB" id="A0A6T7GMQ1"/>
<dbReference type="EMBL" id="HBGT01027527">
    <property type="protein sequence ID" value="CAD9439219.1"/>
    <property type="molecule type" value="Transcribed_RNA"/>
</dbReference>
<evidence type="ECO:0000256" key="6">
    <source>
        <dbReference type="ARBA" id="ARBA00022640"/>
    </source>
</evidence>